<evidence type="ECO:0000313" key="3">
    <source>
        <dbReference type="Proteomes" id="UP001469553"/>
    </source>
</evidence>
<name>A0ABV0XTV5_9TELE</name>
<protein>
    <submittedName>
        <fullName evidence="2">Uncharacterized protein</fullName>
    </submittedName>
</protein>
<sequence length="74" mass="8113">MKRPLRFIESDVEDSSSELSTYPTDEESSGDSVLSFDEQPSCSGPSHGDFISPQGRGRCREMLSSHPTSHPPLT</sequence>
<evidence type="ECO:0000256" key="1">
    <source>
        <dbReference type="SAM" id="MobiDB-lite"/>
    </source>
</evidence>
<comment type="caution">
    <text evidence="2">The sequence shown here is derived from an EMBL/GenBank/DDBJ whole genome shotgun (WGS) entry which is preliminary data.</text>
</comment>
<accession>A0ABV0XTV5</accession>
<proteinExistence type="predicted"/>
<dbReference type="Proteomes" id="UP001469553">
    <property type="component" value="Unassembled WGS sequence"/>
</dbReference>
<feature type="region of interest" description="Disordered" evidence="1">
    <location>
        <begin position="1"/>
        <end position="74"/>
    </location>
</feature>
<gene>
    <name evidence="2" type="ORF">AMECASPLE_025857</name>
</gene>
<keyword evidence="3" id="KW-1185">Reference proteome</keyword>
<reference evidence="2 3" key="1">
    <citation type="submission" date="2021-06" db="EMBL/GenBank/DDBJ databases">
        <authorList>
            <person name="Palmer J.M."/>
        </authorList>
    </citation>
    <scope>NUCLEOTIDE SEQUENCE [LARGE SCALE GENOMIC DNA]</scope>
    <source>
        <strain evidence="2 3">AS_MEX2019</strain>
        <tissue evidence="2">Muscle</tissue>
    </source>
</reference>
<dbReference type="EMBL" id="JAHRIP010011991">
    <property type="protein sequence ID" value="MEQ2284857.1"/>
    <property type="molecule type" value="Genomic_DNA"/>
</dbReference>
<evidence type="ECO:0000313" key="2">
    <source>
        <dbReference type="EMBL" id="MEQ2284857.1"/>
    </source>
</evidence>
<organism evidence="2 3">
    <name type="scientific">Ameca splendens</name>
    <dbReference type="NCBI Taxonomy" id="208324"/>
    <lineage>
        <taxon>Eukaryota</taxon>
        <taxon>Metazoa</taxon>
        <taxon>Chordata</taxon>
        <taxon>Craniata</taxon>
        <taxon>Vertebrata</taxon>
        <taxon>Euteleostomi</taxon>
        <taxon>Actinopterygii</taxon>
        <taxon>Neopterygii</taxon>
        <taxon>Teleostei</taxon>
        <taxon>Neoteleostei</taxon>
        <taxon>Acanthomorphata</taxon>
        <taxon>Ovalentaria</taxon>
        <taxon>Atherinomorphae</taxon>
        <taxon>Cyprinodontiformes</taxon>
        <taxon>Goodeidae</taxon>
        <taxon>Ameca</taxon>
    </lineage>
</organism>